<comment type="similarity">
    <text evidence="8">Belongs to the binding-protein-dependent transport system permease family.</text>
</comment>
<dbReference type="PANTHER" id="PTHR43163:SF6">
    <property type="entry name" value="DIPEPTIDE TRANSPORT SYSTEM PERMEASE PROTEIN DPPB-RELATED"/>
    <property type="match status" value="1"/>
</dbReference>
<sequence>MGKFIVRRIIVMLPQLLILSILIFVLAKLMPGDALSGMIGSNPHLSAARLEEIRQSLGLNDPWYTQYYHWILQLLHGDLGISYGHQVPVVNIIGDRIMNTFWLGVVSLILTYAIAIPLGILSGRYQDRTIDKFVVGYNYLSYAMPIFVFALLMLFVFGFVLNLFPTSGSVSPDAVKGTFGYFMSKFYHLLLPAVTIAFLQTTTTIQFLRNEIIDTKPKDFVKLARSKGVPESKVYRRHILRNSMLPIAAFLGLEITGVIAGNIFIEQIFSYPGLGQLFLSSITQRDFPVVTALLMISGLLTLLGTLLSDIIISLIDPRIRVD</sequence>
<dbReference type="PROSITE" id="PS50928">
    <property type="entry name" value="ABC_TM1"/>
    <property type="match status" value="1"/>
</dbReference>
<comment type="subcellular location">
    <subcellularLocation>
        <location evidence="1 8">Cell membrane</location>
        <topology evidence="1 8">Multi-pass membrane protein</topology>
    </subcellularLocation>
</comment>
<dbReference type="InterPro" id="IPR035906">
    <property type="entry name" value="MetI-like_sf"/>
</dbReference>
<evidence type="ECO:0000256" key="8">
    <source>
        <dbReference type="RuleBase" id="RU363032"/>
    </source>
</evidence>
<reference evidence="9 10" key="1">
    <citation type="submission" date="2018-06" db="EMBL/GenBank/DDBJ databases">
        <authorList>
            <consortium name="Pathogen Informatics"/>
            <person name="Doyle S."/>
        </authorList>
    </citation>
    <scope>NUCLEOTIDE SEQUENCE [LARGE SCALE GENOMIC DNA]</scope>
    <source>
        <strain evidence="10">NCTC 10815</strain>
    </source>
</reference>
<evidence type="ECO:0000256" key="4">
    <source>
        <dbReference type="ARBA" id="ARBA00022692"/>
    </source>
</evidence>
<dbReference type="SUPFAM" id="SSF161098">
    <property type="entry name" value="MetI-like"/>
    <property type="match status" value="1"/>
</dbReference>
<dbReference type="Gene3D" id="1.10.3720.10">
    <property type="entry name" value="MetI-like"/>
    <property type="match status" value="1"/>
</dbReference>
<gene>
    <name evidence="9" type="primary">dppB</name>
    <name evidence="9" type="ORF">NCTC10815_02528</name>
</gene>
<dbReference type="InterPro" id="IPR000515">
    <property type="entry name" value="MetI-like"/>
</dbReference>
<dbReference type="CDD" id="cd06261">
    <property type="entry name" value="TM_PBP2"/>
    <property type="match status" value="1"/>
</dbReference>
<dbReference type="RefSeq" id="WP_003757628.1">
    <property type="nucleotide sequence ID" value="NZ_CABKNG010000002.1"/>
</dbReference>
<dbReference type="Proteomes" id="UP000254879">
    <property type="component" value="Unassembled WGS sequence"/>
</dbReference>
<evidence type="ECO:0000256" key="6">
    <source>
        <dbReference type="ARBA" id="ARBA00023016"/>
    </source>
</evidence>
<dbReference type="Pfam" id="PF00528">
    <property type="entry name" value="BPD_transp_1"/>
    <property type="match status" value="1"/>
</dbReference>
<dbReference type="OrthoDB" id="2803660at2"/>
<dbReference type="EMBL" id="UGPG01000001">
    <property type="protein sequence ID" value="STY45153.1"/>
    <property type="molecule type" value="Genomic_DNA"/>
</dbReference>
<keyword evidence="3" id="KW-1003">Cell membrane</keyword>
<evidence type="ECO:0000256" key="5">
    <source>
        <dbReference type="ARBA" id="ARBA00022989"/>
    </source>
</evidence>
<dbReference type="InterPro" id="IPR045621">
    <property type="entry name" value="BPD_transp_1_N"/>
</dbReference>
<accession>A0A378MI05</accession>
<keyword evidence="5 8" id="KW-1133">Transmembrane helix</keyword>
<dbReference type="Pfam" id="PF19300">
    <property type="entry name" value="BPD_transp_1_N"/>
    <property type="match status" value="1"/>
</dbReference>
<evidence type="ECO:0000256" key="3">
    <source>
        <dbReference type="ARBA" id="ARBA00022475"/>
    </source>
</evidence>
<feature type="transmembrane region" description="Helical" evidence="8">
    <location>
        <begin position="142"/>
        <end position="166"/>
    </location>
</feature>
<protein>
    <submittedName>
        <fullName evidence="9">Dipeptide transport system permease protein dppB</fullName>
    </submittedName>
</protein>
<keyword evidence="2 8" id="KW-0813">Transport</keyword>
<dbReference type="PANTHER" id="PTHR43163">
    <property type="entry name" value="DIPEPTIDE TRANSPORT SYSTEM PERMEASE PROTEIN DPPB-RELATED"/>
    <property type="match status" value="1"/>
</dbReference>
<proteinExistence type="inferred from homology"/>
<feature type="transmembrane region" description="Helical" evidence="8">
    <location>
        <begin position="186"/>
        <end position="208"/>
    </location>
</feature>
<organism evidence="9 10">
    <name type="scientific">Listeria grayi</name>
    <name type="common">Listeria murrayi</name>
    <dbReference type="NCBI Taxonomy" id="1641"/>
    <lineage>
        <taxon>Bacteria</taxon>
        <taxon>Bacillati</taxon>
        <taxon>Bacillota</taxon>
        <taxon>Bacilli</taxon>
        <taxon>Bacillales</taxon>
        <taxon>Listeriaceae</taxon>
        <taxon>Listeria</taxon>
    </lineage>
</organism>
<evidence type="ECO:0000256" key="7">
    <source>
        <dbReference type="ARBA" id="ARBA00023136"/>
    </source>
</evidence>
<keyword evidence="4 8" id="KW-0812">Transmembrane</keyword>
<keyword evidence="7 8" id="KW-0472">Membrane</keyword>
<dbReference type="AlphaFoldDB" id="A0A378MI05"/>
<dbReference type="GO" id="GO:0055085">
    <property type="term" value="P:transmembrane transport"/>
    <property type="evidence" value="ECO:0007669"/>
    <property type="project" value="InterPro"/>
</dbReference>
<evidence type="ECO:0000313" key="9">
    <source>
        <dbReference type="EMBL" id="STY45153.1"/>
    </source>
</evidence>
<dbReference type="NCBIfam" id="NF045472">
    <property type="entry name" value="Opp4B"/>
    <property type="match status" value="1"/>
</dbReference>
<feature type="transmembrane region" description="Helical" evidence="8">
    <location>
        <begin position="245"/>
        <end position="269"/>
    </location>
</feature>
<name>A0A378MI05_LISGR</name>
<evidence type="ECO:0000313" key="10">
    <source>
        <dbReference type="Proteomes" id="UP000254879"/>
    </source>
</evidence>
<evidence type="ECO:0000256" key="1">
    <source>
        <dbReference type="ARBA" id="ARBA00004651"/>
    </source>
</evidence>
<keyword evidence="6" id="KW-0346">Stress response</keyword>
<feature type="transmembrane region" description="Helical" evidence="8">
    <location>
        <begin position="289"/>
        <end position="315"/>
    </location>
</feature>
<dbReference type="GO" id="GO:0005886">
    <property type="term" value="C:plasma membrane"/>
    <property type="evidence" value="ECO:0007669"/>
    <property type="project" value="UniProtKB-SubCell"/>
</dbReference>
<feature type="transmembrane region" description="Helical" evidence="8">
    <location>
        <begin position="101"/>
        <end position="121"/>
    </location>
</feature>
<evidence type="ECO:0000256" key="2">
    <source>
        <dbReference type="ARBA" id="ARBA00022448"/>
    </source>
</evidence>